<dbReference type="Gene3D" id="1.20.58.320">
    <property type="entry name" value="TPR-like"/>
    <property type="match status" value="1"/>
</dbReference>
<sequence>MSDLIRRSSPEGRVKSGREGRVAEPAQVLAFWFDTPQAQATLWRSVWFERDDAFDAGIRQRFSATLEAALAGSLDHWARSAAGALALVIVLDQFPRNLFRGEARAFAGDAAARRIATSLLAQGWQRELTAVQQMFAYLPFEHAECLADQDRSVALTARWRDDPQLATCYDYALRHREVIRRFGRFPHRNAVLGRHSTERERAWLDAHGGF</sequence>
<dbReference type="Gene3D" id="1.25.40.10">
    <property type="entry name" value="Tetratricopeptide repeat domain"/>
    <property type="match status" value="1"/>
</dbReference>
<dbReference type="Pfam" id="PF06041">
    <property type="entry name" value="DUF924"/>
    <property type="match status" value="1"/>
</dbReference>
<protein>
    <submittedName>
        <fullName evidence="2">DUF924 domain-containing protein</fullName>
    </submittedName>
</protein>
<dbReference type="InterPro" id="IPR010323">
    <property type="entry name" value="DUF924"/>
</dbReference>
<accession>A0ABY6DRQ6</accession>
<evidence type="ECO:0000313" key="2">
    <source>
        <dbReference type="EMBL" id="UXY16908.1"/>
    </source>
</evidence>
<gene>
    <name evidence="2" type="ORF">N8I74_07805</name>
</gene>
<dbReference type="SUPFAM" id="SSF48452">
    <property type="entry name" value="TPR-like"/>
    <property type="match status" value="1"/>
</dbReference>
<proteinExistence type="predicted"/>
<dbReference type="InterPro" id="IPR011990">
    <property type="entry name" value="TPR-like_helical_dom_sf"/>
</dbReference>
<keyword evidence="3" id="KW-1185">Reference proteome</keyword>
<reference evidence="2" key="1">
    <citation type="submission" date="2022-10" db="EMBL/GenBank/DDBJ databases">
        <title>Chitiniphilus purpureus sp. nov., a novel chitin-degrading bacterium isolated from crawfish pond sediment.</title>
        <authorList>
            <person name="Li K."/>
        </authorList>
    </citation>
    <scope>NUCLEOTIDE SEQUENCE</scope>
    <source>
        <strain evidence="2">CD1</strain>
    </source>
</reference>
<feature type="region of interest" description="Disordered" evidence="1">
    <location>
        <begin position="1"/>
        <end position="20"/>
    </location>
</feature>
<evidence type="ECO:0000256" key="1">
    <source>
        <dbReference type="SAM" id="MobiDB-lite"/>
    </source>
</evidence>
<evidence type="ECO:0000313" key="3">
    <source>
        <dbReference type="Proteomes" id="UP001061302"/>
    </source>
</evidence>
<dbReference type="EMBL" id="CP106753">
    <property type="protein sequence ID" value="UXY16908.1"/>
    <property type="molecule type" value="Genomic_DNA"/>
</dbReference>
<organism evidence="2 3">
    <name type="scientific">Chitiniphilus purpureus</name>
    <dbReference type="NCBI Taxonomy" id="2981137"/>
    <lineage>
        <taxon>Bacteria</taxon>
        <taxon>Pseudomonadati</taxon>
        <taxon>Pseudomonadota</taxon>
        <taxon>Betaproteobacteria</taxon>
        <taxon>Neisseriales</taxon>
        <taxon>Chitinibacteraceae</taxon>
        <taxon>Chitiniphilus</taxon>
    </lineage>
</organism>
<dbReference type="RefSeq" id="WP_263126321.1">
    <property type="nucleotide sequence ID" value="NZ_CP106753.1"/>
</dbReference>
<name>A0ABY6DRQ6_9NEIS</name>
<dbReference type="Proteomes" id="UP001061302">
    <property type="component" value="Chromosome"/>
</dbReference>